<evidence type="ECO:0000256" key="1">
    <source>
        <dbReference type="SAM" id="MobiDB-lite"/>
    </source>
</evidence>
<name>A0A6P5ZRS7_DURZI</name>
<reference evidence="3" key="1">
    <citation type="submission" date="2025-08" db="UniProtKB">
        <authorList>
            <consortium name="RefSeq"/>
        </authorList>
    </citation>
    <scope>IDENTIFICATION</scope>
    <source>
        <tissue evidence="3">Fruit stalk</tissue>
    </source>
</reference>
<gene>
    <name evidence="3" type="primary">LOC111303257</name>
</gene>
<dbReference type="PANTHER" id="PTHR15725">
    <property type="entry name" value="ZN-FINGER, C-X8-C-X5-C-X3-H TYPE-CONTAINING"/>
    <property type="match status" value="1"/>
</dbReference>
<dbReference type="RefSeq" id="XP_022755116.1">
    <property type="nucleotide sequence ID" value="XM_022899381.1"/>
</dbReference>
<dbReference type="AlphaFoldDB" id="A0A6P5ZRS7"/>
<proteinExistence type="predicted"/>
<dbReference type="PANTHER" id="PTHR15725:SF0">
    <property type="entry name" value="ZINC FINGER CCCH DOMAIN-CONTAINING PROTEIN 32-LIKE"/>
    <property type="match status" value="1"/>
</dbReference>
<accession>A0A6P5ZRS7</accession>
<evidence type="ECO:0000313" key="3">
    <source>
        <dbReference type="RefSeq" id="XP_022755116.1"/>
    </source>
</evidence>
<organism evidence="2 3">
    <name type="scientific">Durio zibethinus</name>
    <name type="common">Durian</name>
    <dbReference type="NCBI Taxonomy" id="66656"/>
    <lineage>
        <taxon>Eukaryota</taxon>
        <taxon>Viridiplantae</taxon>
        <taxon>Streptophyta</taxon>
        <taxon>Embryophyta</taxon>
        <taxon>Tracheophyta</taxon>
        <taxon>Spermatophyta</taxon>
        <taxon>Magnoliopsida</taxon>
        <taxon>eudicotyledons</taxon>
        <taxon>Gunneridae</taxon>
        <taxon>Pentapetalae</taxon>
        <taxon>rosids</taxon>
        <taxon>malvids</taxon>
        <taxon>Malvales</taxon>
        <taxon>Malvaceae</taxon>
        <taxon>Helicteroideae</taxon>
        <taxon>Durio</taxon>
    </lineage>
</organism>
<dbReference type="KEGG" id="dzi:111303257"/>
<feature type="compositionally biased region" description="Basic and acidic residues" evidence="1">
    <location>
        <begin position="72"/>
        <end position="84"/>
    </location>
</feature>
<feature type="region of interest" description="Disordered" evidence="1">
    <location>
        <begin position="23"/>
        <end position="98"/>
    </location>
</feature>
<feature type="compositionally biased region" description="Basic residues" evidence="1">
    <location>
        <begin position="28"/>
        <end position="40"/>
    </location>
</feature>
<sequence length="134" mass="15369">MGDQGCFHNGANWHGWLKRLEPNLSNRRPYREKRLPRRKSVSSEVSRNLISRERKSTDASTAFTGPKTLAQIREEKRKTDENGGKMRHSGRTASADFQCPKSLSEILKDKGRLDTVRDGHTREEIFEVDGNYVP</sequence>
<dbReference type="GO" id="GO:0003729">
    <property type="term" value="F:mRNA binding"/>
    <property type="evidence" value="ECO:0007669"/>
    <property type="project" value="TreeGrafter"/>
</dbReference>
<protein>
    <submittedName>
        <fullName evidence="3">Zinc finger CCCH domain-containing protein 34-like</fullName>
    </submittedName>
</protein>
<evidence type="ECO:0000313" key="2">
    <source>
        <dbReference type="Proteomes" id="UP000515121"/>
    </source>
</evidence>
<keyword evidence="2" id="KW-1185">Reference proteome</keyword>
<dbReference type="OrthoDB" id="5395350at2759"/>
<dbReference type="GeneID" id="111303257"/>
<dbReference type="Proteomes" id="UP000515121">
    <property type="component" value="Unplaced"/>
</dbReference>